<dbReference type="PANTHER" id="PTHR21666">
    <property type="entry name" value="PEPTIDASE-RELATED"/>
    <property type="match status" value="1"/>
</dbReference>
<dbReference type="GO" id="GO:0004222">
    <property type="term" value="F:metalloendopeptidase activity"/>
    <property type="evidence" value="ECO:0007669"/>
    <property type="project" value="TreeGrafter"/>
</dbReference>
<dbReference type="Gene3D" id="2.70.70.10">
    <property type="entry name" value="Glucose Permease (Domain IIA)"/>
    <property type="match status" value="1"/>
</dbReference>
<dbReference type="CDD" id="cd12797">
    <property type="entry name" value="M23_peptidase"/>
    <property type="match status" value="1"/>
</dbReference>
<dbReference type="InterPro" id="IPR016047">
    <property type="entry name" value="M23ase_b-sheet_dom"/>
</dbReference>
<gene>
    <name evidence="3" type="ORF">ERICIII_04929</name>
</gene>
<accession>A0A2L1U7N6</accession>
<organism evidence="3 4">
    <name type="scientific">Paenibacillus larvae subsp. larvae</name>
    <dbReference type="NCBI Taxonomy" id="147375"/>
    <lineage>
        <taxon>Bacteria</taxon>
        <taxon>Bacillati</taxon>
        <taxon>Bacillota</taxon>
        <taxon>Bacilli</taxon>
        <taxon>Bacillales</taxon>
        <taxon>Paenibacillaceae</taxon>
        <taxon>Paenibacillus</taxon>
    </lineage>
</organism>
<dbReference type="SUPFAM" id="SSF51261">
    <property type="entry name" value="Duplicated hybrid motif"/>
    <property type="match status" value="1"/>
</dbReference>
<evidence type="ECO:0000256" key="1">
    <source>
        <dbReference type="SAM" id="MobiDB-lite"/>
    </source>
</evidence>
<name>A0A2L1U7N6_9BACL</name>
<dbReference type="EMBL" id="CP019657">
    <property type="protein sequence ID" value="AVF28931.1"/>
    <property type="molecule type" value="Genomic_DNA"/>
</dbReference>
<sequence length="271" mass="30492">MDWFPSLDWVHRYERAASEENLDWKMIYAIDCVRYDSELDGTKPRDTVKLFIYYVDEKVTTVDKNGKEKTMTQVVKKYRTLDEVMDMLKFTDEQKSRTREILEYVERGDDSGTDTSQVPGQGESAPPQDGNLENISGDRWPLKGYKARSSSYGPRKDPFTGKTKFHKGIDIPAPNGTPISSAMNGIVKNVKSTNNSGGYGELTIIESDDGSIQTYYAHQSRIVVRQGMRVKVGDLIGYVGSTGQSTGPHLHFEIRINGKVVNPLENMHALP</sequence>
<feature type="region of interest" description="Disordered" evidence="1">
    <location>
        <begin position="104"/>
        <end position="140"/>
    </location>
</feature>
<dbReference type="AlphaFoldDB" id="A0A2L1U7N6"/>
<dbReference type="PANTHER" id="PTHR21666:SF270">
    <property type="entry name" value="MUREIN HYDROLASE ACTIVATOR ENVC"/>
    <property type="match status" value="1"/>
</dbReference>
<dbReference type="InterPro" id="IPR050570">
    <property type="entry name" value="Cell_wall_metabolism_enzyme"/>
</dbReference>
<dbReference type="InterPro" id="IPR011055">
    <property type="entry name" value="Dup_hybrid_motif"/>
</dbReference>
<evidence type="ECO:0000313" key="3">
    <source>
        <dbReference type="EMBL" id="AVF28931.1"/>
    </source>
</evidence>
<geneLocation type="plasmid" evidence="3">
    <name>unnamed2</name>
</geneLocation>
<reference evidence="4" key="1">
    <citation type="submission" date="2017-02" db="EMBL/GenBank/DDBJ databases">
        <title>Delineation of Paenibacillus larvae strains originating from foulbrood outbreaks.</title>
        <authorList>
            <person name="Beims H."/>
            <person name="Bunk B."/>
            <person name="Sproeer C."/>
            <person name="Mohr K.I."/>
            <person name="Pradella S."/>
            <person name="Guenther G."/>
            <person name="Rohde M."/>
            <person name="von der Ohe W."/>
            <person name="Steinert M."/>
        </authorList>
    </citation>
    <scope>NUCLEOTIDE SEQUENCE [LARGE SCALE GENOMIC DNA]</scope>
    <source>
        <strain evidence="4">Eric_III</strain>
        <plasmid evidence="4">Plasmid unnamed2</plasmid>
    </source>
</reference>
<dbReference type="Proteomes" id="UP000239833">
    <property type="component" value="Plasmid unnamed2"/>
</dbReference>
<proteinExistence type="predicted"/>
<feature type="domain" description="M23ase beta-sheet core" evidence="2">
    <location>
        <begin position="164"/>
        <end position="263"/>
    </location>
</feature>
<evidence type="ECO:0000259" key="2">
    <source>
        <dbReference type="Pfam" id="PF01551"/>
    </source>
</evidence>
<dbReference type="Pfam" id="PF01551">
    <property type="entry name" value="Peptidase_M23"/>
    <property type="match status" value="1"/>
</dbReference>
<protein>
    <submittedName>
        <fullName evidence="3">Cell wall endopeptidase, family M23/M37</fullName>
    </submittedName>
</protein>
<keyword evidence="3" id="KW-0614">Plasmid</keyword>
<evidence type="ECO:0000313" key="4">
    <source>
        <dbReference type="Proteomes" id="UP000239833"/>
    </source>
</evidence>